<protein>
    <submittedName>
        <fullName evidence="6">GMP synthase</fullName>
    </submittedName>
</protein>
<evidence type="ECO:0000256" key="2">
    <source>
        <dbReference type="ARBA" id="ARBA00022741"/>
    </source>
</evidence>
<evidence type="ECO:0000256" key="3">
    <source>
        <dbReference type="ARBA" id="ARBA00022749"/>
    </source>
</evidence>
<reference evidence="6 7" key="1">
    <citation type="submission" date="2016-03" db="EMBL/GenBank/DDBJ databases">
        <title>EvidentialGene: Evidence-directed Construction of Genes on Genomes.</title>
        <authorList>
            <person name="Gilbert D.G."/>
            <person name="Choi J.-H."/>
            <person name="Mockaitis K."/>
            <person name="Colbourne J."/>
            <person name="Pfrender M."/>
        </authorList>
    </citation>
    <scope>NUCLEOTIDE SEQUENCE [LARGE SCALE GENOMIC DNA]</scope>
    <source>
        <strain evidence="6 7">Xinb3</strain>
        <tissue evidence="6">Complete organism</tissue>
    </source>
</reference>
<keyword evidence="1" id="KW-0436">Ligase</keyword>
<dbReference type="Gene3D" id="3.40.50.620">
    <property type="entry name" value="HUPs"/>
    <property type="match status" value="1"/>
</dbReference>
<feature type="non-terminal residue" evidence="6">
    <location>
        <position position="1"/>
    </location>
</feature>
<dbReference type="SUPFAM" id="SSF54810">
    <property type="entry name" value="GMP synthetase C-terminal dimerisation domain"/>
    <property type="match status" value="1"/>
</dbReference>
<keyword evidence="7" id="KW-1185">Reference proteome</keyword>
<dbReference type="PANTHER" id="PTHR11922">
    <property type="entry name" value="GMP SYNTHASE-RELATED"/>
    <property type="match status" value="1"/>
</dbReference>
<evidence type="ECO:0000256" key="5">
    <source>
        <dbReference type="ARBA" id="ARBA00022840"/>
    </source>
</evidence>
<keyword evidence="5" id="KW-0067">ATP-binding</keyword>
<evidence type="ECO:0000313" key="7">
    <source>
        <dbReference type="Proteomes" id="UP000076858"/>
    </source>
</evidence>
<dbReference type="EMBL" id="LRGB01005804">
    <property type="protein sequence ID" value="KZS01933.1"/>
    <property type="molecule type" value="Genomic_DNA"/>
</dbReference>
<dbReference type="GO" id="GO:0005524">
    <property type="term" value="F:ATP binding"/>
    <property type="evidence" value="ECO:0007669"/>
    <property type="project" value="UniProtKB-KW"/>
</dbReference>
<evidence type="ECO:0000256" key="1">
    <source>
        <dbReference type="ARBA" id="ARBA00022598"/>
    </source>
</evidence>
<dbReference type="GO" id="GO:0005829">
    <property type="term" value="C:cytosol"/>
    <property type="evidence" value="ECO:0007669"/>
    <property type="project" value="TreeGrafter"/>
</dbReference>
<dbReference type="InterPro" id="IPR014729">
    <property type="entry name" value="Rossmann-like_a/b/a_fold"/>
</dbReference>
<dbReference type="GO" id="GO:0003921">
    <property type="term" value="F:GMP synthase activity"/>
    <property type="evidence" value="ECO:0007669"/>
    <property type="project" value="TreeGrafter"/>
</dbReference>
<keyword evidence="4" id="KW-0658">Purine biosynthesis</keyword>
<dbReference type="Proteomes" id="UP000076858">
    <property type="component" value="Unassembled WGS sequence"/>
</dbReference>
<sequence length="119" mass="13798">LIFYDAPTNVHGRQTLSLCRTVNPEEKRRIIGDMFVKEIDRTANDLNVTWDNLLLYALLNRIEIATSEEERHVLEERSRRNQYVATLLPIRIVGVKGDCRTYSYCVELSSDQTHQTGMV</sequence>
<evidence type="ECO:0000256" key="4">
    <source>
        <dbReference type="ARBA" id="ARBA00022755"/>
    </source>
</evidence>
<organism evidence="6 7">
    <name type="scientific">Daphnia magna</name>
    <dbReference type="NCBI Taxonomy" id="35525"/>
    <lineage>
        <taxon>Eukaryota</taxon>
        <taxon>Metazoa</taxon>
        <taxon>Ecdysozoa</taxon>
        <taxon>Arthropoda</taxon>
        <taxon>Crustacea</taxon>
        <taxon>Branchiopoda</taxon>
        <taxon>Diplostraca</taxon>
        <taxon>Cladocera</taxon>
        <taxon>Anomopoda</taxon>
        <taxon>Daphniidae</taxon>
        <taxon>Daphnia</taxon>
    </lineage>
</organism>
<keyword evidence="2" id="KW-0547">Nucleotide-binding</keyword>
<proteinExistence type="predicted"/>
<evidence type="ECO:0000313" key="6">
    <source>
        <dbReference type="EMBL" id="KZS01933.1"/>
    </source>
</evidence>
<keyword evidence="3" id="KW-0332">GMP biosynthesis</keyword>
<dbReference type="PANTHER" id="PTHR11922:SF2">
    <property type="entry name" value="GMP SYNTHASE [GLUTAMINE-HYDROLYZING]"/>
    <property type="match status" value="1"/>
</dbReference>
<gene>
    <name evidence="6" type="ORF">APZ42_001239</name>
</gene>
<dbReference type="STRING" id="35525.A0A164J3P1"/>
<name>A0A164J3P1_9CRUS</name>
<accession>A0A164J3P1</accession>
<dbReference type="AlphaFoldDB" id="A0A164J3P1"/>
<dbReference type="OrthoDB" id="1724632at2759"/>
<comment type="caution">
    <text evidence="6">The sequence shown here is derived from an EMBL/GenBank/DDBJ whole genome shotgun (WGS) entry which is preliminary data.</text>
</comment>